<dbReference type="Gene3D" id="3.40.50.450">
    <property type="match status" value="1"/>
</dbReference>
<evidence type="ECO:0000256" key="3">
    <source>
        <dbReference type="RuleBase" id="RU363015"/>
    </source>
</evidence>
<evidence type="ECO:0000313" key="4">
    <source>
        <dbReference type="EMBL" id="MCQ8280125.1"/>
    </source>
</evidence>
<keyword evidence="3" id="KW-0378">Hydrolase</keyword>
<evidence type="ECO:0000313" key="5">
    <source>
        <dbReference type="Proteomes" id="UP001524587"/>
    </source>
</evidence>
<dbReference type="InterPro" id="IPR031100">
    <property type="entry name" value="LOG_fam"/>
</dbReference>
<comment type="similarity">
    <text evidence="2 3">Belongs to the LOG family.</text>
</comment>
<comment type="catalytic activity">
    <reaction evidence="1">
        <text>AMP + H2O = D-ribose 5-phosphate + adenine</text>
        <dbReference type="Rhea" id="RHEA:20129"/>
        <dbReference type="ChEBI" id="CHEBI:15377"/>
        <dbReference type="ChEBI" id="CHEBI:16708"/>
        <dbReference type="ChEBI" id="CHEBI:78346"/>
        <dbReference type="ChEBI" id="CHEBI:456215"/>
        <dbReference type="EC" id="3.2.2.4"/>
    </reaction>
</comment>
<proteinExistence type="inferred from homology"/>
<organism evidence="4 5">
    <name type="scientific">Endosaccharibacter trunci</name>
    <dbReference type="NCBI Taxonomy" id="2812733"/>
    <lineage>
        <taxon>Bacteria</taxon>
        <taxon>Pseudomonadati</taxon>
        <taxon>Pseudomonadota</taxon>
        <taxon>Alphaproteobacteria</taxon>
        <taxon>Acetobacterales</taxon>
        <taxon>Acetobacteraceae</taxon>
        <taxon>Endosaccharibacter</taxon>
    </lineage>
</organism>
<sequence length="203" mass="21719">MNKIRAICVYCGSSPGNDAAYVEAGKQLGFALAAAGVRLVYGGGTTGVMGAVAHGTLGAGGEVAAIIPSFLINRETTKAALSTFSDVTITETMHERKHKMFERSDAFVALPGGIGTVEEIVEIMTWCQLGQHRKPIVFANINGFWDPMLGMLDHLRRAGFIHSGHLMQPIVVDRVEEIIPAIVAAAQEVDPFDNEIPSIIAKM</sequence>
<gene>
    <name evidence="4" type="ORF">NFI95_16910</name>
</gene>
<accession>A0ABT1WCI9</accession>
<dbReference type="PANTHER" id="PTHR31223:SF70">
    <property type="entry name" value="LOG FAMILY PROTEIN YJL055W"/>
    <property type="match status" value="1"/>
</dbReference>
<evidence type="ECO:0000256" key="1">
    <source>
        <dbReference type="ARBA" id="ARBA00000274"/>
    </source>
</evidence>
<dbReference type="InterPro" id="IPR005269">
    <property type="entry name" value="LOG"/>
</dbReference>
<reference evidence="4 5" key="1">
    <citation type="submission" date="2022-06" db="EMBL/GenBank/DDBJ databases">
        <title>Endosaccharibacter gen. nov., sp. nov., endophytic bacteria isolated from sugarcane.</title>
        <authorList>
            <person name="Pitiwittayakul N."/>
            <person name="Yukphan P."/>
            <person name="Charoenyingcharoen P."/>
            <person name="Tanasupawat S."/>
        </authorList>
    </citation>
    <scope>NUCLEOTIDE SEQUENCE [LARGE SCALE GENOMIC DNA]</scope>
    <source>
        <strain evidence="4 5">KSS8</strain>
    </source>
</reference>
<keyword evidence="5" id="KW-1185">Reference proteome</keyword>
<dbReference type="EC" id="3.2.2.n1" evidence="3"/>
<protein>
    <recommendedName>
        <fullName evidence="3">Cytokinin riboside 5'-monophosphate phosphoribohydrolase</fullName>
        <ecNumber evidence="3">3.2.2.n1</ecNumber>
    </recommendedName>
</protein>
<name>A0ABT1WCI9_9PROT</name>
<dbReference type="PANTHER" id="PTHR31223">
    <property type="entry name" value="LOG FAMILY PROTEIN YJL055W"/>
    <property type="match status" value="1"/>
</dbReference>
<dbReference type="Pfam" id="PF03641">
    <property type="entry name" value="Lysine_decarbox"/>
    <property type="match status" value="1"/>
</dbReference>
<dbReference type="EMBL" id="JAMSKV010000024">
    <property type="protein sequence ID" value="MCQ8280125.1"/>
    <property type="molecule type" value="Genomic_DNA"/>
</dbReference>
<evidence type="ECO:0000256" key="2">
    <source>
        <dbReference type="ARBA" id="ARBA00006763"/>
    </source>
</evidence>
<dbReference type="Proteomes" id="UP001524587">
    <property type="component" value="Unassembled WGS sequence"/>
</dbReference>
<dbReference type="NCBIfam" id="TIGR00730">
    <property type="entry name" value="Rossman fold protein, TIGR00730 family"/>
    <property type="match status" value="1"/>
</dbReference>
<dbReference type="RefSeq" id="WP_422865611.1">
    <property type="nucleotide sequence ID" value="NZ_JAMSKV010000024.1"/>
</dbReference>
<keyword evidence="3" id="KW-0203">Cytokinin biosynthesis</keyword>
<comment type="caution">
    <text evidence="4">The sequence shown here is derived from an EMBL/GenBank/DDBJ whole genome shotgun (WGS) entry which is preliminary data.</text>
</comment>
<dbReference type="SUPFAM" id="SSF102405">
    <property type="entry name" value="MCP/YpsA-like"/>
    <property type="match status" value="1"/>
</dbReference>